<organism evidence="1">
    <name type="scientific">uncultured Caudovirales phage</name>
    <dbReference type="NCBI Taxonomy" id="2100421"/>
    <lineage>
        <taxon>Viruses</taxon>
        <taxon>Duplodnaviria</taxon>
        <taxon>Heunggongvirae</taxon>
        <taxon>Uroviricota</taxon>
        <taxon>Caudoviricetes</taxon>
        <taxon>Peduoviridae</taxon>
        <taxon>Maltschvirus</taxon>
        <taxon>Maltschvirus maltsch</taxon>
    </lineage>
</organism>
<protein>
    <submittedName>
        <fullName evidence="1">Uncharacterized protein</fullName>
    </submittedName>
</protein>
<name>A0A6J5N6Z1_9CAUD</name>
<sequence length="77" mass="8980">MKDEAVLTMLCEYLLAQIDVITCMAYARKSFRLGQEHASWAYLFEWAEATDAREEAWQALRPEYIKAVQLQEGVHEL</sequence>
<gene>
    <name evidence="1" type="ORF">UFOVP652_38</name>
    <name evidence="2" type="ORF">UFOVP734_1</name>
</gene>
<accession>A0A6J5N6Z1</accession>
<dbReference type="EMBL" id="LR796617">
    <property type="protein sequence ID" value="CAB4154859.1"/>
    <property type="molecule type" value="Genomic_DNA"/>
</dbReference>
<dbReference type="EMBL" id="LR798328">
    <property type="protein sequence ID" value="CAB5223740.1"/>
    <property type="molecule type" value="Genomic_DNA"/>
</dbReference>
<evidence type="ECO:0000313" key="1">
    <source>
        <dbReference type="EMBL" id="CAB4154859.1"/>
    </source>
</evidence>
<reference evidence="1" key="1">
    <citation type="submission" date="2020-04" db="EMBL/GenBank/DDBJ databases">
        <authorList>
            <person name="Chiriac C."/>
            <person name="Salcher M."/>
            <person name="Ghai R."/>
            <person name="Kavagutti S V."/>
        </authorList>
    </citation>
    <scope>NUCLEOTIDE SEQUENCE</scope>
</reference>
<proteinExistence type="predicted"/>
<evidence type="ECO:0000313" key="2">
    <source>
        <dbReference type="EMBL" id="CAB5223740.1"/>
    </source>
</evidence>